<keyword evidence="3" id="KW-1185">Reference proteome</keyword>
<reference evidence="2 3" key="1">
    <citation type="submission" date="2023-09" db="EMBL/GenBank/DDBJ databases">
        <title>Nesidiocoris tenuis whole genome shotgun sequence.</title>
        <authorList>
            <person name="Shibata T."/>
            <person name="Shimoda M."/>
            <person name="Kobayashi T."/>
            <person name="Uehara T."/>
        </authorList>
    </citation>
    <scope>NUCLEOTIDE SEQUENCE [LARGE SCALE GENOMIC DNA]</scope>
    <source>
        <strain evidence="2 3">Japan</strain>
    </source>
</reference>
<name>A0ABN7APS9_9HEMI</name>
<evidence type="ECO:0000256" key="1">
    <source>
        <dbReference type="SAM" id="MobiDB-lite"/>
    </source>
</evidence>
<proteinExistence type="predicted"/>
<organism evidence="2 3">
    <name type="scientific">Nesidiocoris tenuis</name>
    <dbReference type="NCBI Taxonomy" id="355587"/>
    <lineage>
        <taxon>Eukaryota</taxon>
        <taxon>Metazoa</taxon>
        <taxon>Ecdysozoa</taxon>
        <taxon>Arthropoda</taxon>
        <taxon>Hexapoda</taxon>
        <taxon>Insecta</taxon>
        <taxon>Pterygota</taxon>
        <taxon>Neoptera</taxon>
        <taxon>Paraneoptera</taxon>
        <taxon>Hemiptera</taxon>
        <taxon>Heteroptera</taxon>
        <taxon>Panheteroptera</taxon>
        <taxon>Cimicomorpha</taxon>
        <taxon>Miridae</taxon>
        <taxon>Dicyphina</taxon>
        <taxon>Nesidiocoris</taxon>
    </lineage>
</organism>
<dbReference type="EMBL" id="AP028911">
    <property type="protein sequence ID" value="BES92407.1"/>
    <property type="molecule type" value="Genomic_DNA"/>
</dbReference>
<dbReference type="Proteomes" id="UP001307889">
    <property type="component" value="Chromosome 3"/>
</dbReference>
<feature type="region of interest" description="Disordered" evidence="1">
    <location>
        <begin position="67"/>
        <end position="92"/>
    </location>
</feature>
<protein>
    <submittedName>
        <fullName evidence="2">Uncharacterized protein</fullName>
    </submittedName>
</protein>
<evidence type="ECO:0000313" key="2">
    <source>
        <dbReference type="EMBL" id="BES92407.1"/>
    </source>
</evidence>
<feature type="compositionally biased region" description="Basic and acidic residues" evidence="1">
    <location>
        <begin position="76"/>
        <end position="92"/>
    </location>
</feature>
<evidence type="ECO:0000313" key="3">
    <source>
        <dbReference type="Proteomes" id="UP001307889"/>
    </source>
</evidence>
<gene>
    <name evidence="2" type="ORF">NTJ_05216</name>
</gene>
<accession>A0ABN7APS9</accession>
<sequence length="92" mass="10231">MRTGRFSIARWELPKGVSHNAMQADPRWPNSNQGRAHAFLPRARRIPDPSVRSARTGGVKARIIEPIVADAGGLGKESEQGRQSGRPDYDRR</sequence>